<dbReference type="Gene3D" id="1.20.1250.20">
    <property type="entry name" value="MFS general substrate transporter like domains"/>
    <property type="match status" value="2"/>
</dbReference>
<keyword evidence="4 6" id="KW-1133">Transmembrane helix</keyword>
<feature type="transmembrane region" description="Helical" evidence="6">
    <location>
        <begin position="98"/>
        <end position="118"/>
    </location>
</feature>
<feature type="transmembrane region" description="Helical" evidence="6">
    <location>
        <begin position="229"/>
        <end position="249"/>
    </location>
</feature>
<accession>A0ABY6ZMA9</accession>
<keyword evidence="2" id="KW-0813">Transport</keyword>
<proteinExistence type="predicted"/>
<feature type="transmembrane region" description="Helical" evidence="6">
    <location>
        <begin position="67"/>
        <end position="86"/>
    </location>
</feature>
<feature type="transmembrane region" description="Helical" evidence="6">
    <location>
        <begin position="386"/>
        <end position="406"/>
    </location>
</feature>
<evidence type="ECO:0000313" key="8">
    <source>
        <dbReference type="EMBL" id="WAH43728.1"/>
    </source>
</evidence>
<dbReference type="Proteomes" id="UP001164761">
    <property type="component" value="Chromosome"/>
</dbReference>
<dbReference type="PROSITE" id="PS00217">
    <property type="entry name" value="SUGAR_TRANSPORT_2"/>
    <property type="match status" value="1"/>
</dbReference>
<keyword evidence="5 6" id="KW-0472">Membrane</keyword>
<evidence type="ECO:0000313" key="9">
    <source>
        <dbReference type="Proteomes" id="UP001164761"/>
    </source>
</evidence>
<feature type="transmembrane region" description="Helical" evidence="6">
    <location>
        <begin position="297"/>
        <end position="314"/>
    </location>
</feature>
<name>A0ABY6ZMA9_9BACL</name>
<feature type="transmembrane region" description="Helical" evidence="6">
    <location>
        <begin position="156"/>
        <end position="175"/>
    </location>
</feature>
<feature type="transmembrane region" description="Helical" evidence="6">
    <location>
        <begin position="124"/>
        <end position="144"/>
    </location>
</feature>
<organism evidence="8 9">
    <name type="scientific">Alicyclobacillus fastidiosus</name>
    <dbReference type="NCBI Taxonomy" id="392011"/>
    <lineage>
        <taxon>Bacteria</taxon>
        <taxon>Bacillati</taxon>
        <taxon>Bacillota</taxon>
        <taxon>Bacilli</taxon>
        <taxon>Bacillales</taxon>
        <taxon>Alicyclobacillaceae</taxon>
        <taxon>Alicyclobacillus</taxon>
    </lineage>
</organism>
<dbReference type="PANTHER" id="PTHR23508">
    <property type="entry name" value="CARBOXYLIC ACID TRANSPORTER PROTEIN HOMOLOG"/>
    <property type="match status" value="1"/>
</dbReference>
<feature type="transmembrane region" description="Helical" evidence="6">
    <location>
        <begin position="320"/>
        <end position="338"/>
    </location>
</feature>
<dbReference type="InterPro" id="IPR011701">
    <property type="entry name" value="MFS"/>
</dbReference>
<evidence type="ECO:0000256" key="3">
    <source>
        <dbReference type="ARBA" id="ARBA00022692"/>
    </source>
</evidence>
<protein>
    <submittedName>
        <fullName evidence="8">MFS transporter</fullName>
    </submittedName>
</protein>
<reference evidence="8" key="1">
    <citation type="submission" date="2022-08" db="EMBL/GenBank/DDBJ databases">
        <title>Alicyclobacillus fastidiosus DSM 17978, complete genome.</title>
        <authorList>
            <person name="Wang Q."/>
            <person name="Cai R."/>
            <person name="Wang Z."/>
        </authorList>
    </citation>
    <scope>NUCLEOTIDE SEQUENCE</scope>
    <source>
        <strain evidence="8">DSM 17978</strain>
    </source>
</reference>
<dbReference type="SUPFAM" id="SSF103473">
    <property type="entry name" value="MFS general substrate transporter"/>
    <property type="match status" value="1"/>
</dbReference>
<comment type="subcellular location">
    <subcellularLocation>
        <location evidence="1">Cell membrane</location>
        <topology evidence="1">Multi-pass membrane protein</topology>
    </subcellularLocation>
</comment>
<sequence>MARPQHQHQVIHLAVHSKEATVTSYQWKTLWASTIGYALDGLDLMALSYVMSMIITHFKLNSAQAGLISTITLIGAVIGGYTFGVLADIYGRVKTFSLSILIFAIFTGTTAFVHNIFWFDVTRFIAGLGLGGEFGIGMTLVCEVWPKRFRARATGVVAAGFVIGMVVALICSMLFVPHFGWRSVFLIGTLPALYAWWSRRNLKEPELWVQQQRTTKVPMSHLFATPKKTGTTIGLVIITSVQNFGFYGIMTWLPTMLAKQLHFSFNKSLTWTFVTILGMLAGILLFGVLADKIGRKAAFIIFQLASAVMVWVFFQQTNAVVLLILGALLGFFVDGMMAGYGAAIAEHYPTEARSTAENFIFNTGRAVGGFGPFVIGYLSLTHSLSWALGLLSAIYVIAALAVLFLIPETKNAKLA</sequence>
<dbReference type="InterPro" id="IPR020846">
    <property type="entry name" value="MFS_dom"/>
</dbReference>
<feature type="transmembrane region" description="Helical" evidence="6">
    <location>
        <begin position="35"/>
        <end position="55"/>
    </location>
</feature>
<feature type="transmembrane region" description="Helical" evidence="6">
    <location>
        <begin position="269"/>
        <end position="290"/>
    </location>
</feature>
<dbReference type="Pfam" id="PF07690">
    <property type="entry name" value="MFS_1"/>
    <property type="match status" value="1"/>
</dbReference>
<evidence type="ECO:0000256" key="1">
    <source>
        <dbReference type="ARBA" id="ARBA00004651"/>
    </source>
</evidence>
<dbReference type="InterPro" id="IPR005829">
    <property type="entry name" value="Sugar_transporter_CS"/>
</dbReference>
<keyword evidence="9" id="KW-1185">Reference proteome</keyword>
<dbReference type="RefSeq" id="WP_268007617.1">
    <property type="nucleotide sequence ID" value="NZ_BSUT01000001.1"/>
</dbReference>
<evidence type="ECO:0000256" key="5">
    <source>
        <dbReference type="ARBA" id="ARBA00023136"/>
    </source>
</evidence>
<evidence type="ECO:0000256" key="2">
    <source>
        <dbReference type="ARBA" id="ARBA00022448"/>
    </source>
</evidence>
<feature type="transmembrane region" description="Helical" evidence="6">
    <location>
        <begin position="359"/>
        <end position="380"/>
    </location>
</feature>
<dbReference type="PANTHER" id="PTHR23508:SF10">
    <property type="entry name" value="CARBOXYLIC ACID TRANSPORTER PROTEIN HOMOLOG"/>
    <property type="match status" value="1"/>
</dbReference>
<dbReference type="InterPro" id="IPR036259">
    <property type="entry name" value="MFS_trans_sf"/>
</dbReference>
<dbReference type="EMBL" id="CP104067">
    <property type="protein sequence ID" value="WAH43728.1"/>
    <property type="molecule type" value="Genomic_DNA"/>
</dbReference>
<gene>
    <name evidence="8" type="ORF">NZD89_10260</name>
</gene>
<keyword evidence="3 6" id="KW-0812">Transmembrane</keyword>
<evidence type="ECO:0000256" key="6">
    <source>
        <dbReference type="SAM" id="Phobius"/>
    </source>
</evidence>
<feature type="transmembrane region" description="Helical" evidence="6">
    <location>
        <begin position="181"/>
        <end position="197"/>
    </location>
</feature>
<dbReference type="PROSITE" id="PS50850">
    <property type="entry name" value="MFS"/>
    <property type="match status" value="1"/>
</dbReference>
<evidence type="ECO:0000259" key="7">
    <source>
        <dbReference type="PROSITE" id="PS50850"/>
    </source>
</evidence>
<feature type="domain" description="Major facilitator superfamily (MFS) profile" evidence="7">
    <location>
        <begin position="29"/>
        <end position="410"/>
    </location>
</feature>
<evidence type="ECO:0000256" key="4">
    <source>
        <dbReference type="ARBA" id="ARBA00022989"/>
    </source>
</evidence>